<dbReference type="SUPFAM" id="SSF103473">
    <property type="entry name" value="MFS general substrate transporter"/>
    <property type="match status" value="1"/>
</dbReference>
<comment type="caution">
    <text evidence="3">The sequence shown here is derived from an EMBL/GenBank/DDBJ whole genome shotgun (WGS) entry which is preliminary data.</text>
</comment>
<organism evidence="3 4">
    <name type="scientific">Pleurotus eryngii</name>
    <name type="common">Boletus of the steppes</name>
    <dbReference type="NCBI Taxonomy" id="5323"/>
    <lineage>
        <taxon>Eukaryota</taxon>
        <taxon>Fungi</taxon>
        <taxon>Dikarya</taxon>
        <taxon>Basidiomycota</taxon>
        <taxon>Agaricomycotina</taxon>
        <taxon>Agaricomycetes</taxon>
        <taxon>Agaricomycetidae</taxon>
        <taxon>Agaricales</taxon>
        <taxon>Pleurotineae</taxon>
        <taxon>Pleurotaceae</taxon>
        <taxon>Pleurotus</taxon>
    </lineage>
</organism>
<dbReference type="AlphaFoldDB" id="A0A9P6A6R8"/>
<protein>
    <submittedName>
        <fullName evidence="3">Uncharacterized protein</fullName>
    </submittedName>
</protein>
<feature type="chain" id="PRO_5040425482" evidence="2">
    <location>
        <begin position="29"/>
        <end position="271"/>
    </location>
</feature>
<feature type="transmembrane region" description="Helical" evidence="1">
    <location>
        <begin position="221"/>
        <end position="245"/>
    </location>
</feature>
<dbReference type="InterPro" id="IPR036259">
    <property type="entry name" value="MFS_trans_sf"/>
</dbReference>
<keyword evidence="1" id="KW-0472">Membrane</keyword>
<reference evidence="3" key="1">
    <citation type="submission" date="2020-11" db="EMBL/GenBank/DDBJ databases">
        <authorList>
            <consortium name="DOE Joint Genome Institute"/>
            <person name="Ahrendt S."/>
            <person name="Riley R."/>
            <person name="Andreopoulos W."/>
            <person name="Labutti K."/>
            <person name="Pangilinan J."/>
            <person name="Ruiz-Duenas F.J."/>
            <person name="Barrasa J.M."/>
            <person name="Sanchez-Garcia M."/>
            <person name="Camarero S."/>
            <person name="Miyauchi S."/>
            <person name="Serrano A."/>
            <person name="Linde D."/>
            <person name="Babiker R."/>
            <person name="Drula E."/>
            <person name="Ayuso-Fernandez I."/>
            <person name="Pacheco R."/>
            <person name="Padilla G."/>
            <person name="Ferreira P."/>
            <person name="Barriuso J."/>
            <person name="Kellner H."/>
            <person name="Castanera R."/>
            <person name="Alfaro M."/>
            <person name="Ramirez L."/>
            <person name="Pisabarro A.G."/>
            <person name="Kuo A."/>
            <person name="Tritt A."/>
            <person name="Lipzen A."/>
            <person name="He G."/>
            <person name="Yan M."/>
            <person name="Ng V."/>
            <person name="Cullen D."/>
            <person name="Martin F."/>
            <person name="Rosso M.-N."/>
            <person name="Henrissat B."/>
            <person name="Hibbett D."/>
            <person name="Martinez A.T."/>
            <person name="Grigoriev I.V."/>
        </authorList>
    </citation>
    <scope>NUCLEOTIDE SEQUENCE</scope>
    <source>
        <strain evidence="3">ATCC 90797</strain>
    </source>
</reference>
<keyword evidence="2" id="KW-0732">Signal</keyword>
<evidence type="ECO:0000256" key="1">
    <source>
        <dbReference type="SAM" id="Phobius"/>
    </source>
</evidence>
<sequence length="271" mass="29291">MVVAQVLQGLSPSVVWVVGLALLSECTPKEVIGRKCAKLLKTIVEDIVIVAFPDLVGRLLIIEPKSGSVECVEVSVAQITNDQTSAASIPMTSRSGQTTDIDSDSQEKASLDINSVAGCGIFIGQKRTGMGTPTCAIVVHTMVATHAHRPRTWHVYNLLRLRKLLCIRGGTHVTAELSAVSRGIRGVGFAHVYGAFNVAYGVGSTVGRIIGGQVYDHVKNYGWATICAFITCMLFVSLSLVFLWSGDLLLWKRLKNRLACWGQCHSLPQDK</sequence>
<evidence type="ECO:0000313" key="4">
    <source>
        <dbReference type="Proteomes" id="UP000807025"/>
    </source>
</evidence>
<keyword evidence="1" id="KW-1133">Transmembrane helix</keyword>
<evidence type="ECO:0000313" key="3">
    <source>
        <dbReference type="EMBL" id="KAF9498196.1"/>
    </source>
</evidence>
<evidence type="ECO:0000256" key="2">
    <source>
        <dbReference type="SAM" id="SignalP"/>
    </source>
</evidence>
<proteinExistence type="predicted"/>
<accession>A0A9P6A6R8</accession>
<feature type="signal peptide" evidence="2">
    <location>
        <begin position="1"/>
        <end position="28"/>
    </location>
</feature>
<keyword evidence="1" id="KW-0812">Transmembrane</keyword>
<dbReference type="EMBL" id="MU154539">
    <property type="protein sequence ID" value="KAF9498196.1"/>
    <property type="molecule type" value="Genomic_DNA"/>
</dbReference>
<gene>
    <name evidence="3" type="ORF">BDN71DRAFT_1429081</name>
</gene>
<name>A0A9P6A6R8_PLEER</name>
<dbReference type="OrthoDB" id="440553at2759"/>
<keyword evidence="4" id="KW-1185">Reference proteome</keyword>
<dbReference type="Proteomes" id="UP000807025">
    <property type="component" value="Unassembled WGS sequence"/>
</dbReference>